<dbReference type="EMBL" id="CP001097">
    <property type="protein sequence ID" value="ACD90091.1"/>
    <property type="molecule type" value="Genomic_DNA"/>
</dbReference>
<evidence type="ECO:0000259" key="1">
    <source>
        <dbReference type="Pfam" id="PF01261"/>
    </source>
</evidence>
<dbReference type="OrthoDB" id="6253202at2"/>
<keyword evidence="2" id="KW-0413">Isomerase</keyword>
<dbReference type="Gene3D" id="3.20.20.150">
    <property type="entry name" value="Divalent-metal-dependent TIM barrel enzymes"/>
    <property type="match status" value="1"/>
</dbReference>
<evidence type="ECO:0000313" key="2">
    <source>
        <dbReference type="EMBL" id="ACD90091.1"/>
    </source>
</evidence>
<dbReference type="HOGENOM" id="CLU_046677_0_0_10"/>
<gene>
    <name evidence="2" type="ordered locus">Clim_1016</name>
</gene>
<dbReference type="Pfam" id="PF01261">
    <property type="entry name" value="AP_endonuc_2"/>
    <property type="match status" value="1"/>
</dbReference>
<dbReference type="GO" id="GO:0016853">
    <property type="term" value="F:isomerase activity"/>
    <property type="evidence" value="ECO:0007669"/>
    <property type="project" value="UniProtKB-KW"/>
</dbReference>
<dbReference type="KEGG" id="cli:Clim_1016"/>
<dbReference type="eggNOG" id="COG1082">
    <property type="taxonomic scope" value="Bacteria"/>
</dbReference>
<dbReference type="InterPro" id="IPR036237">
    <property type="entry name" value="Xyl_isomerase-like_sf"/>
</dbReference>
<dbReference type="SUPFAM" id="SSF51658">
    <property type="entry name" value="Xylose isomerase-like"/>
    <property type="match status" value="1"/>
</dbReference>
<protein>
    <submittedName>
        <fullName evidence="2">Xylose isomerase domain protein TIM barrel</fullName>
    </submittedName>
</protein>
<dbReference type="STRING" id="290315.Clim_1016"/>
<reference evidence="2 3" key="1">
    <citation type="submission" date="2008-05" db="EMBL/GenBank/DDBJ databases">
        <title>Complete sequence of Chlorobium limicola DSM 245.</title>
        <authorList>
            <consortium name="US DOE Joint Genome Institute"/>
            <person name="Lucas S."/>
            <person name="Copeland A."/>
            <person name="Lapidus A."/>
            <person name="Glavina del Rio T."/>
            <person name="Dalin E."/>
            <person name="Tice H."/>
            <person name="Bruce D."/>
            <person name="Goodwin L."/>
            <person name="Pitluck S."/>
            <person name="Schmutz J."/>
            <person name="Larimer F."/>
            <person name="Land M."/>
            <person name="Hauser L."/>
            <person name="Kyrpides N."/>
            <person name="Ovchinnikova G."/>
            <person name="Zhao F."/>
            <person name="Li T."/>
            <person name="Liu Z."/>
            <person name="Overmann J."/>
            <person name="Bryant D.A."/>
            <person name="Richardson P."/>
        </authorList>
    </citation>
    <scope>NUCLEOTIDE SEQUENCE [LARGE SCALE GENOMIC DNA]</scope>
    <source>
        <strain evidence="3">DSM 245 / NBRC 103803 / 6330</strain>
    </source>
</reference>
<accession>B3EC16</accession>
<dbReference type="InterPro" id="IPR013022">
    <property type="entry name" value="Xyl_isomerase-like_TIM-brl"/>
</dbReference>
<feature type="domain" description="Xylose isomerase-like TIM barrel" evidence="1">
    <location>
        <begin position="27"/>
        <end position="244"/>
    </location>
</feature>
<name>B3EC16_CHLL2</name>
<proteinExistence type="predicted"/>
<evidence type="ECO:0000313" key="3">
    <source>
        <dbReference type="Proteomes" id="UP000008841"/>
    </source>
</evidence>
<organism evidence="2 3">
    <name type="scientific">Chlorobium limicola (strain DSM 245 / NBRC 103803 / 6330)</name>
    <dbReference type="NCBI Taxonomy" id="290315"/>
    <lineage>
        <taxon>Bacteria</taxon>
        <taxon>Pseudomonadati</taxon>
        <taxon>Chlorobiota</taxon>
        <taxon>Chlorobiia</taxon>
        <taxon>Chlorobiales</taxon>
        <taxon>Chlorobiaceae</taxon>
        <taxon>Chlorobium/Pelodictyon group</taxon>
        <taxon>Chlorobium</taxon>
    </lineage>
</organism>
<dbReference type="RefSeq" id="WP_012465970.1">
    <property type="nucleotide sequence ID" value="NC_010803.1"/>
</dbReference>
<dbReference type="AlphaFoldDB" id="B3EC16"/>
<dbReference type="Proteomes" id="UP000008841">
    <property type="component" value="Chromosome"/>
</dbReference>
<sequence>MRFLLNISTHPGDVAIAGEHWGDAVSLLEQTGFDGYEIYPVGDYDYDIIPERIIGGIHLRFFVMIRQIWNNDRQALVDMFGSEENVRCYYGGSDRDAIIDCYRRQLDLACRFDVPYVVFHPVHYELDYVFNWQPPWNWRETIDLSAEIISEVVRQTSYKGWILFENLWWPGNFRLDSVREIERLLSGVSYPRCGLVLDTGHVFNKNQSLKTEAEAISFLLDEVDRLGEYRDLVRAVHLCRSLSGDYVRASRTIDNPFAGASTFWDRFGVAARHVRQIDRHEAFEHPSIAALFDRIEPETVVFEFSFASREEWLGKIERQKRALGEHFGRRRPEGRR</sequence>